<dbReference type="Proteomes" id="UP000583266">
    <property type="component" value="Unassembled WGS sequence"/>
</dbReference>
<dbReference type="EMBL" id="JABBGC010000003">
    <property type="protein sequence ID" value="NML40299.1"/>
    <property type="molecule type" value="Genomic_DNA"/>
</dbReference>
<name>A0A848GSG5_9BACT</name>
<comment type="caution">
    <text evidence="2">The sequence shown here is derived from an EMBL/GenBank/DDBJ whole genome shotgun (WGS) entry which is preliminary data.</text>
</comment>
<accession>A0A848GSG5</accession>
<gene>
    <name evidence="2" type="ORF">HHL17_24090</name>
</gene>
<feature type="transmembrane region" description="Helical" evidence="1">
    <location>
        <begin position="42"/>
        <end position="67"/>
    </location>
</feature>
<feature type="transmembrane region" description="Helical" evidence="1">
    <location>
        <begin position="79"/>
        <end position="101"/>
    </location>
</feature>
<keyword evidence="3" id="KW-1185">Reference proteome</keyword>
<protein>
    <submittedName>
        <fullName evidence="2">Uncharacterized protein</fullName>
    </submittedName>
</protein>
<feature type="transmembrane region" description="Helical" evidence="1">
    <location>
        <begin position="7"/>
        <end position="30"/>
    </location>
</feature>
<dbReference type="AlphaFoldDB" id="A0A848GSG5"/>
<evidence type="ECO:0000256" key="1">
    <source>
        <dbReference type="SAM" id="Phobius"/>
    </source>
</evidence>
<keyword evidence="1" id="KW-0812">Transmembrane</keyword>
<dbReference type="RefSeq" id="WP_169227408.1">
    <property type="nucleotide sequence ID" value="NZ_JABBGC010000003.1"/>
</dbReference>
<evidence type="ECO:0000313" key="3">
    <source>
        <dbReference type="Proteomes" id="UP000583266"/>
    </source>
</evidence>
<proteinExistence type="predicted"/>
<feature type="transmembrane region" description="Helical" evidence="1">
    <location>
        <begin position="108"/>
        <end position="132"/>
    </location>
</feature>
<organism evidence="2 3">
    <name type="scientific">Chitinophaga fulva</name>
    <dbReference type="NCBI Taxonomy" id="2728842"/>
    <lineage>
        <taxon>Bacteria</taxon>
        <taxon>Pseudomonadati</taxon>
        <taxon>Bacteroidota</taxon>
        <taxon>Chitinophagia</taxon>
        <taxon>Chitinophagales</taxon>
        <taxon>Chitinophagaceae</taxon>
        <taxon>Chitinophaga</taxon>
    </lineage>
</organism>
<keyword evidence="1" id="KW-1133">Transmembrane helix</keyword>
<sequence>MENTWDILTYLIDGCVISLLLFLIASVYIPALKNIRPAYLRIANTAFAIIGLVPLGISIYMYSYFVIDTYSNEIRRSLYYGARFILGGLLVLGIVPILALFRKYNTNIWFTFLLIVSIWAITHANAVAEWIALLALRGWFFHYGYEEPIIKWYRLVFALVFFLFCYWLTRRSVNRTSQS</sequence>
<reference evidence="2 3" key="1">
    <citation type="submission" date="2020-04" db="EMBL/GenBank/DDBJ databases">
        <title>Chitinophaga sp. G-6-1-13 sp. nov., isolated from soil.</title>
        <authorList>
            <person name="Dahal R.H."/>
            <person name="Chaudhary D.K."/>
        </authorList>
    </citation>
    <scope>NUCLEOTIDE SEQUENCE [LARGE SCALE GENOMIC DNA]</scope>
    <source>
        <strain evidence="2 3">G-6-1-13</strain>
    </source>
</reference>
<evidence type="ECO:0000313" key="2">
    <source>
        <dbReference type="EMBL" id="NML40299.1"/>
    </source>
</evidence>
<keyword evidence="1" id="KW-0472">Membrane</keyword>
<feature type="transmembrane region" description="Helical" evidence="1">
    <location>
        <begin position="152"/>
        <end position="169"/>
    </location>
</feature>